<dbReference type="SMART" id="SM00418">
    <property type="entry name" value="HTH_ARSR"/>
    <property type="match status" value="1"/>
</dbReference>
<dbReference type="GO" id="GO:0010288">
    <property type="term" value="P:response to lead ion"/>
    <property type="evidence" value="ECO:0007669"/>
    <property type="project" value="TreeGrafter"/>
</dbReference>
<dbReference type="PANTHER" id="PTHR39168">
    <property type="entry name" value="TRANSCRIPTIONAL REGULATOR-RELATED"/>
    <property type="match status" value="1"/>
</dbReference>
<proteinExistence type="predicted"/>
<dbReference type="EMBL" id="BOMB01000001">
    <property type="protein sequence ID" value="GID09661.1"/>
    <property type="molecule type" value="Genomic_DNA"/>
</dbReference>
<dbReference type="InterPro" id="IPR001845">
    <property type="entry name" value="HTH_ArsR_DNA-bd_dom"/>
</dbReference>
<dbReference type="PANTHER" id="PTHR39168:SF1">
    <property type="entry name" value="TRANSCRIPTIONAL REGULATORY PROTEIN"/>
    <property type="match status" value="1"/>
</dbReference>
<dbReference type="InterPro" id="IPR036388">
    <property type="entry name" value="WH-like_DNA-bd_sf"/>
</dbReference>
<keyword evidence="3" id="KW-1185">Reference proteome</keyword>
<evidence type="ECO:0000313" key="3">
    <source>
        <dbReference type="Proteomes" id="UP000612808"/>
    </source>
</evidence>
<reference evidence="2" key="1">
    <citation type="submission" date="2021-01" db="EMBL/GenBank/DDBJ databases">
        <title>Whole genome shotgun sequence of Actinocatenispora rupis NBRC 107355.</title>
        <authorList>
            <person name="Komaki H."/>
            <person name="Tamura T."/>
        </authorList>
    </citation>
    <scope>NUCLEOTIDE SEQUENCE</scope>
    <source>
        <strain evidence="2">NBRC 107355</strain>
    </source>
</reference>
<dbReference type="PROSITE" id="PS50987">
    <property type="entry name" value="HTH_ARSR_2"/>
    <property type="match status" value="1"/>
</dbReference>
<dbReference type="GO" id="GO:0046686">
    <property type="term" value="P:response to cadmium ion"/>
    <property type="evidence" value="ECO:0007669"/>
    <property type="project" value="TreeGrafter"/>
</dbReference>
<dbReference type="InterPro" id="IPR011991">
    <property type="entry name" value="ArsR-like_HTH"/>
</dbReference>
<dbReference type="SUPFAM" id="SSF46785">
    <property type="entry name" value="Winged helix' DNA-binding domain"/>
    <property type="match status" value="1"/>
</dbReference>
<dbReference type="GO" id="GO:0097063">
    <property type="term" value="F:cadmium ion sensor activity"/>
    <property type="evidence" value="ECO:0007669"/>
    <property type="project" value="TreeGrafter"/>
</dbReference>
<dbReference type="NCBIfam" id="NF033788">
    <property type="entry name" value="HTH_metalloreg"/>
    <property type="match status" value="1"/>
</dbReference>
<dbReference type="PRINTS" id="PR00778">
    <property type="entry name" value="HTHARSR"/>
</dbReference>
<dbReference type="Proteomes" id="UP000612808">
    <property type="component" value="Unassembled WGS sequence"/>
</dbReference>
<feature type="domain" description="HTH arsR-type" evidence="1">
    <location>
        <begin position="9"/>
        <end position="102"/>
    </location>
</feature>
<gene>
    <name evidence="2" type="ORF">Aru02nite_05500</name>
</gene>
<protein>
    <submittedName>
        <fullName evidence="2">Transcriptional regulator</fullName>
    </submittedName>
</protein>
<dbReference type="AlphaFoldDB" id="A0A8J3J194"/>
<dbReference type="GO" id="GO:0003700">
    <property type="term" value="F:DNA-binding transcription factor activity"/>
    <property type="evidence" value="ECO:0007669"/>
    <property type="project" value="InterPro"/>
</dbReference>
<dbReference type="CDD" id="cd00090">
    <property type="entry name" value="HTH_ARSR"/>
    <property type="match status" value="1"/>
</dbReference>
<dbReference type="GO" id="GO:0003677">
    <property type="term" value="F:DNA binding"/>
    <property type="evidence" value="ECO:0007669"/>
    <property type="project" value="TreeGrafter"/>
</dbReference>
<evidence type="ECO:0000259" key="1">
    <source>
        <dbReference type="PROSITE" id="PS50987"/>
    </source>
</evidence>
<dbReference type="InterPro" id="IPR052543">
    <property type="entry name" value="HTH_Metal-responsive_Reg"/>
</dbReference>
<dbReference type="Gene3D" id="1.10.10.10">
    <property type="entry name" value="Winged helix-like DNA-binding domain superfamily/Winged helix DNA-binding domain"/>
    <property type="match status" value="1"/>
</dbReference>
<sequence>MGRADGRPLATETDIAHVAAAIGDPSRAAILKALAGGGVLPASALAAEVGVSASTVSAHLAKLREAKLLTVEHDGRHRYFRLASTDVARALEELARIARPLPVRTLRGSVRAQALLRARLCYDHLAGRLGVALLAALVDHRTLAYDGASYRITAAGRDDLVAFGIDPAEFPRRRPTIRYCVDWGEGRHHLAGALGGAFAARLFDLDWLRRGRARRVVRLTAAGTAGLHDTFGLPTDWAGDR</sequence>
<dbReference type="Pfam" id="PF12840">
    <property type="entry name" value="HTH_20"/>
    <property type="match status" value="1"/>
</dbReference>
<comment type="caution">
    <text evidence="2">The sequence shown here is derived from an EMBL/GenBank/DDBJ whole genome shotgun (WGS) entry which is preliminary data.</text>
</comment>
<name>A0A8J3J194_9ACTN</name>
<dbReference type="InterPro" id="IPR036390">
    <property type="entry name" value="WH_DNA-bd_sf"/>
</dbReference>
<evidence type="ECO:0000313" key="2">
    <source>
        <dbReference type="EMBL" id="GID09661.1"/>
    </source>
</evidence>
<organism evidence="2 3">
    <name type="scientific">Actinocatenispora rupis</name>
    <dbReference type="NCBI Taxonomy" id="519421"/>
    <lineage>
        <taxon>Bacteria</taxon>
        <taxon>Bacillati</taxon>
        <taxon>Actinomycetota</taxon>
        <taxon>Actinomycetes</taxon>
        <taxon>Micromonosporales</taxon>
        <taxon>Micromonosporaceae</taxon>
        <taxon>Actinocatenispora</taxon>
    </lineage>
</organism>
<dbReference type="RefSeq" id="WP_203654536.1">
    <property type="nucleotide sequence ID" value="NZ_BAAAZM010000010.1"/>
</dbReference>
<dbReference type="GO" id="GO:0032791">
    <property type="term" value="F:lead ion binding"/>
    <property type="evidence" value="ECO:0007669"/>
    <property type="project" value="TreeGrafter"/>
</dbReference>
<accession>A0A8J3J194</accession>